<dbReference type="SUPFAM" id="SSF47413">
    <property type="entry name" value="lambda repressor-like DNA-binding domains"/>
    <property type="match status" value="1"/>
</dbReference>
<keyword evidence="1" id="KW-0238">DNA-binding</keyword>
<dbReference type="Proteomes" id="UP000408482">
    <property type="component" value="Unassembled WGS sequence"/>
</dbReference>
<reference evidence="3 4" key="1">
    <citation type="submission" date="2019-07" db="EMBL/GenBank/DDBJ databases">
        <authorList>
            <person name="Hibberd C M."/>
            <person name="Gehrig L. J."/>
            <person name="Chang H.-W."/>
            <person name="Venkatesh S."/>
        </authorList>
    </citation>
    <scope>NUCLEOTIDE SEQUENCE [LARGE SCALE GENOMIC DNA]</scope>
    <source>
        <strain evidence="3">Blautia_luti_SSTS_Bg7063</strain>
    </source>
</reference>
<protein>
    <submittedName>
        <fullName evidence="3">Anaerobic benzoate catabolism transcriptional regulator</fullName>
    </submittedName>
</protein>
<dbReference type="InterPro" id="IPR001387">
    <property type="entry name" value="Cro/C1-type_HTH"/>
</dbReference>
<dbReference type="EMBL" id="CABHNW010000049">
    <property type="protein sequence ID" value="VUX35222.1"/>
    <property type="molecule type" value="Genomic_DNA"/>
</dbReference>
<dbReference type="AlphaFoldDB" id="A0A564VTX3"/>
<dbReference type="InterPro" id="IPR010982">
    <property type="entry name" value="Lambda_DNA-bd_dom_sf"/>
</dbReference>
<dbReference type="GO" id="GO:0003700">
    <property type="term" value="F:DNA-binding transcription factor activity"/>
    <property type="evidence" value="ECO:0007669"/>
    <property type="project" value="TreeGrafter"/>
</dbReference>
<dbReference type="InterPro" id="IPR050807">
    <property type="entry name" value="TransReg_Diox_bact_type"/>
</dbReference>
<dbReference type="Pfam" id="PF01381">
    <property type="entry name" value="HTH_3"/>
    <property type="match status" value="1"/>
</dbReference>
<dbReference type="SMART" id="SM00530">
    <property type="entry name" value="HTH_XRE"/>
    <property type="match status" value="1"/>
</dbReference>
<dbReference type="GO" id="GO:0005829">
    <property type="term" value="C:cytosol"/>
    <property type="evidence" value="ECO:0007669"/>
    <property type="project" value="TreeGrafter"/>
</dbReference>
<dbReference type="PANTHER" id="PTHR46797:SF1">
    <property type="entry name" value="METHYLPHOSPHONATE SYNTHASE"/>
    <property type="match status" value="1"/>
</dbReference>
<dbReference type="GO" id="GO:0003677">
    <property type="term" value="F:DNA binding"/>
    <property type="evidence" value="ECO:0007669"/>
    <property type="project" value="UniProtKB-KW"/>
</dbReference>
<accession>A0A564VTX3</accession>
<evidence type="ECO:0000313" key="4">
    <source>
        <dbReference type="Proteomes" id="UP000408482"/>
    </source>
</evidence>
<gene>
    <name evidence="3" type="ORF">RSSSTS7063_02814</name>
</gene>
<evidence type="ECO:0000256" key="1">
    <source>
        <dbReference type="ARBA" id="ARBA00023125"/>
    </source>
</evidence>
<evidence type="ECO:0000259" key="2">
    <source>
        <dbReference type="PROSITE" id="PS50943"/>
    </source>
</evidence>
<keyword evidence="4" id="KW-1185">Reference proteome</keyword>
<proteinExistence type="predicted"/>
<sequence length="96" mass="11068">MVEIAEKLRYFRSQRGLSQEQLAERAGIHVNTIRKYELGYRKPKIAQLKKIAGGLEISVIEFLDIEIENEADLIAVLKKISPFFKWEAFAGLFGRE</sequence>
<dbReference type="Gene3D" id="1.10.260.40">
    <property type="entry name" value="lambda repressor-like DNA-binding domains"/>
    <property type="match status" value="1"/>
</dbReference>
<feature type="domain" description="HTH cro/C1-type" evidence="2">
    <location>
        <begin position="8"/>
        <end position="62"/>
    </location>
</feature>
<dbReference type="PROSITE" id="PS50943">
    <property type="entry name" value="HTH_CROC1"/>
    <property type="match status" value="1"/>
</dbReference>
<evidence type="ECO:0000313" key="3">
    <source>
        <dbReference type="EMBL" id="VUX35222.1"/>
    </source>
</evidence>
<dbReference type="PANTHER" id="PTHR46797">
    <property type="entry name" value="HTH-TYPE TRANSCRIPTIONAL REGULATOR"/>
    <property type="match status" value="1"/>
</dbReference>
<name>A0A564VTX3_9FIRM</name>
<organism evidence="3 4">
    <name type="scientific">Blautia luti</name>
    <dbReference type="NCBI Taxonomy" id="89014"/>
    <lineage>
        <taxon>Bacteria</taxon>
        <taxon>Bacillati</taxon>
        <taxon>Bacillota</taxon>
        <taxon>Clostridia</taxon>
        <taxon>Lachnospirales</taxon>
        <taxon>Lachnospiraceae</taxon>
        <taxon>Blautia</taxon>
    </lineage>
</organism>
<dbReference type="CDD" id="cd00093">
    <property type="entry name" value="HTH_XRE"/>
    <property type="match status" value="1"/>
</dbReference>